<dbReference type="Gene3D" id="3.40.50.980">
    <property type="match status" value="2"/>
</dbReference>
<comment type="cofactor">
    <cofactor evidence="1">
        <name>pantetheine 4'-phosphate</name>
        <dbReference type="ChEBI" id="CHEBI:47942"/>
    </cofactor>
</comment>
<dbReference type="InterPro" id="IPR000873">
    <property type="entry name" value="AMP-dep_synth/lig_dom"/>
</dbReference>
<dbReference type="InterPro" id="IPR025110">
    <property type="entry name" value="AMP-bd_C"/>
</dbReference>
<dbReference type="FunFam" id="3.40.50.980:FF:000001">
    <property type="entry name" value="Non-ribosomal peptide synthetase"/>
    <property type="match status" value="1"/>
</dbReference>
<dbReference type="SUPFAM" id="SSF56801">
    <property type="entry name" value="Acetyl-CoA synthetase-like"/>
    <property type="match status" value="2"/>
</dbReference>
<dbReference type="Gene3D" id="3.30.559.30">
    <property type="entry name" value="Nonribosomal peptide synthetase, condensation domain"/>
    <property type="match status" value="2"/>
</dbReference>
<evidence type="ECO:0000313" key="6">
    <source>
        <dbReference type="Proteomes" id="UP000198797"/>
    </source>
</evidence>
<dbReference type="InterPro" id="IPR045851">
    <property type="entry name" value="AMP-bd_C_sf"/>
</dbReference>
<dbReference type="PANTHER" id="PTHR45527">
    <property type="entry name" value="NONRIBOSOMAL PEPTIDE SYNTHETASE"/>
    <property type="match status" value="1"/>
</dbReference>
<name>A0A1C5AY35_9ACTN</name>
<evidence type="ECO:0000259" key="4">
    <source>
        <dbReference type="PROSITE" id="PS50075"/>
    </source>
</evidence>
<dbReference type="GO" id="GO:0044550">
    <property type="term" value="P:secondary metabolite biosynthetic process"/>
    <property type="evidence" value="ECO:0007669"/>
    <property type="project" value="UniProtKB-ARBA"/>
</dbReference>
<sequence>TPIRNVRAFVLDDRLKPVPVGVAGELYVAGAALARGYVGQAGLTAERFVGCPFGSGERMYRTGDRVRHLPDGRLVFLGRVDDQVKIRGYRVEPGEIHTVLVAHPDVRQAAVLLRDDRLVAYVVGGDGSGLREWVAQRLPEHMVPSTVVVLDALPLTSNGKLDRSALPTPDRTAPAGVDRDSLDPRTELLRVAFADVLGLDHVGVDDDFFDLGGHSLLAVRLISRIRMVFHADVRLRTLFDAPTPARLAARLSDADQARLALGVQIRPERMPLSYAQRRLWFINQLEGPSVTYTMPVVLRLSGDVDPAALDAALRDVITRHEVLRTVFATVDGEPYQRVVDPTDLDWSLELATGESDAIAAATGYRFNLAQEIPIRAWLFDQQTLVVVVHHIAGDGWSWEPLARDLSTAYAARRAGSPPDWRPLPVQYADYALWQRELLGDPDNPDSVAGRQLTYWRDRLADVPEELNLPVDRPRPATAGHEGHSIDLTVPAAVHVRLRALARAEGVTVPMVVQAALAVLLSRLGAGTDVPIGSVVAGRTDEALDDLVGFFVNTLVLRTDLSGDPAFTELLARVRDTAVAALEHQDVPFDRLVEELAPARSLSRHPLFQVALNVQNQVEASLDIVGADAYRLSAGTRAIRFDLEFSLRETLNADGAPLGLRGVVRGSADLFEADTVRRLVDRFVRVLGTVAAEPGTRLSAVILLDDAERHDVLTGWNATGARIDPTSVPALIAAQVAATPDAPAVHFGGALLSYADLGARADRLARVLVAHGVGPETVVALRLPRGFDMIVALLAVWRAGGAYLPIDPETPTERLAYVVEDAQPVAIVATPATAGAVPAGPHLILIDALPDDADDVSLPEWGHGGQAAYVIFTSGSTGRPKGVLVDHDALTNFVSAIADHLEITPGTAMLQYASFSFDMSVMDIVVPLSRGGTVVVPSEAERAEPELLRALVAASGARTATLVPSLLGVLEPDDLAGVRVLFVGGEVVDPALAARWAPGRKLVHMYGPTETTIVMAVDAIDPQRPGPLPLGGPLANSRVFVLDHALAPVPVGVVGELYIAGSQLARGYVGRAALTSERFVACPFGAGERMYRTGDLVRWNADGELVFAGRADDQVKIRGFRIELGEVQAALTAHPAVHQAVVVVREDSPGERRLVGYVTGGADLDIEAVQGFVAARLPEYMVPTLVVLAGMPLTSSGKVDRRALPVPVVVERRPGSGRGAMTPHEELLCAAFAAVLGRDAVGVDEDFFALGGHSLMAVRLAGRVRTVLGVEVPLRTLFEAPTPRALAVRLSSAEDQARPALTSVERPARVPLSFAQRRLWFISRLEESTAAYHVPIVLRLDGVDPVALELALRDVLARHEVLRTVLPMVDGEPFQQIIPVDELDWRLTIAETDDQDAAVSAAIAEPFDLTAEVPVRAWLFDGSVLVLVVHHVAADGWSMAPLARDLSQAYAARRVGQVPGWSPLPVQYADFAVWQRGLLGVESDVGSVGSRQVGFWRGVLAGVPQELRLPVDRVRPVVAGRGGCGVGLVVSAGVHARVVEVARVEGVTVFMVLQAALAVLLSRLGAGVDVPVGTVVAGRVDEALDEVVGFFVNTLVLRTDVSGDPSFVELLGRVREVGLSAFEHQDVPFERLVEELAPERS</sequence>
<feature type="domain" description="Carrier" evidence="4">
    <location>
        <begin position="1218"/>
        <end position="1293"/>
    </location>
</feature>
<dbReference type="FunFam" id="3.30.300.30:FF:000010">
    <property type="entry name" value="Enterobactin synthetase component F"/>
    <property type="match status" value="1"/>
</dbReference>
<dbReference type="EMBL" id="FMCU01000051">
    <property type="protein sequence ID" value="SCF50083.1"/>
    <property type="molecule type" value="Genomic_DNA"/>
</dbReference>
<dbReference type="PROSITE" id="PS50075">
    <property type="entry name" value="CARRIER"/>
    <property type="match status" value="2"/>
</dbReference>
<dbReference type="InterPro" id="IPR009081">
    <property type="entry name" value="PP-bd_ACP"/>
</dbReference>
<dbReference type="Gene3D" id="3.30.300.30">
    <property type="match status" value="2"/>
</dbReference>
<dbReference type="CDD" id="cd19540">
    <property type="entry name" value="LCL_NRPS-like"/>
    <property type="match status" value="2"/>
</dbReference>
<dbReference type="PANTHER" id="PTHR45527:SF1">
    <property type="entry name" value="FATTY ACID SYNTHASE"/>
    <property type="match status" value="1"/>
</dbReference>
<dbReference type="InterPro" id="IPR020845">
    <property type="entry name" value="AMP-binding_CS"/>
</dbReference>
<dbReference type="GO" id="GO:0005829">
    <property type="term" value="C:cytosol"/>
    <property type="evidence" value="ECO:0007669"/>
    <property type="project" value="TreeGrafter"/>
</dbReference>
<dbReference type="Pfam" id="PF00550">
    <property type="entry name" value="PP-binding"/>
    <property type="match status" value="2"/>
</dbReference>
<dbReference type="GO" id="GO:0003824">
    <property type="term" value="F:catalytic activity"/>
    <property type="evidence" value="ECO:0007669"/>
    <property type="project" value="InterPro"/>
</dbReference>
<dbReference type="Pfam" id="PF13193">
    <property type="entry name" value="AMP-binding_C"/>
    <property type="match status" value="2"/>
</dbReference>
<organism evidence="5 6">
    <name type="scientific">Micromonospora matsumotoense</name>
    <dbReference type="NCBI Taxonomy" id="121616"/>
    <lineage>
        <taxon>Bacteria</taxon>
        <taxon>Bacillati</taxon>
        <taxon>Actinomycetota</taxon>
        <taxon>Actinomycetes</taxon>
        <taxon>Micromonosporales</taxon>
        <taxon>Micromonosporaceae</taxon>
        <taxon>Micromonospora</taxon>
    </lineage>
</organism>
<dbReference type="NCBIfam" id="TIGR01733">
    <property type="entry name" value="AA-adenyl-dom"/>
    <property type="match status" value="1"/>
</dbReference>
<dbReference type="InterPro" id="IPR010071">
    <property type="entry name" value="AA_adenyl_dom"/>
</dbReference>
<dbReference type="FunFam" id="1.10.1200.10:FF:000016">
    <property type="entry name" value="Non-ribosomal peptide synthase"/>
    <property type="match status" value="1"/>
</dbReference>
<feature type="non-terminal residue" evidence="5">
    <location>
        <position position="1"/>
    </location>
</feature>
<accession>A0A1C5AY35</accession>
<reference evidence="6" key="1">
    <citation type="submission" date="2016-06" db="EMBL/GenBank/DDBJ databases">
        <authorList>
            <person name="Varghese N."/>
            <person name="Submissions Spin"/>
        </authorList>
    </citation>
    <scope>NUCLEOTIDE SEQUENCE [LARGE SCALE GENOMIC DNA]</scope>
    <source>
        <strain evidence="6">DSM 44100</strain>
    </source>
</reference>
<dbReference type="STRING" id="121616.GA0070216_1511"/>
<evidence type="ECO:0000256" key="3">
    <source>
        <dbReference type="ARBA" id="ARBA00022553"/>
    </source>
</evidence>
<dbReference type="Gene3D" id="1.10.1200.10">
    <property type="entry name" value="ACP-like"/>
    <property type="match status" value="2"/>
</dbReference>
<dbReference type="Gene3D" id="3.30.559.10">
    <property type="entry name" value="Chloramphenicol acetyltransferase-like domain"/>
    <property type="match status" value="2"/>
</dbReference>
<keyword evidence="3" id="KW-0597">Phosphoprotein</keyword>
<dbReference type="Pfam" id="PF00501">
    <property type="entry name" value="AMP-binding"/>
    <property type="match status" value="1"/>
</dbReference>
<gene>
    <name evidence="5" type="ORF">GA0070216_1511</name>
</gene>
<dbReference type="PROSITE" id="PS00455">
    <property type="entry name" value="AMP_BINDING"/>
    <property type="match status" value="1"/>
</dbReference>
<dbReference type="CDD" id="cd05930">
    <property type="entry name" value="A_NRPS"/>
    <property type="match status" value="1"/>
</dbReference>
<dbReference type="FunFam" id="3.40.50.12780:FF:000012">
    <property type="entry name" value="Non-ribosomal peptide synthetase"/>
    <property type="match status" value="1"/>
</dbReference>
<evidence type="ECO:0000256" key="2">
    <source>
        <dbReference type="ARBA" id="ARBA00022450"/>
    </source>
</evidence>
<feature type="domain" description="Carrier" evidence="4">
    <location>
        <begin position="180"/>
        <end position="255"/>
    </location>
</feature>
<dbReference type="GO" id="GO:0072330">
    <property type="term" value="P:monocarboxylic acid biosynthetic process"/>
    <property type="evidence" value="ECO:0007669"/>
    <property type="project" value="UniProtKB-ARBA"/>
</dbReference>
<dbReference type="InterPro" id="IPR006162">
    <property type="entry name" value="Ppantetheine_attach_site"/>
</dbReference>
<dbReference type="SUPFAM" id="SSF52777">
    <property type="entry name" value="CoA-dependent acyltransferases"/>
    <property type="match status" value="4"/>
</dbReference>
<keyword evidence="6" id="KW-1185">Reference proteome</keyword>
<dbReference type="SUPFAM" id="SSF47336">
    <property type="entry name" value="ACP-like"/>
    <property type="match status" value="2"/>
</dbReference>
<feature type="non-terminal residue" evidence="5">
    <location>
        <position position="1640"/>
    </location>
</feature>
<dbReference type="InterPro" id="IPR036736">
    <property type="entry name" value="ACP-like_sf"/>
</dbReference>
<protein>
    <submittedName>
        <fullName evidence="5">Amino acid adenylation domain-containing protein</fullName>
    </submittedName>
</protein>
<dbReference type="InterPro" id="IPR023213">
    <property type="entry name" value="CAT-like_dom_sf"/>
</dbReference>
<proteinExistence type="predicted"/>
<keyword evidence="2" id="KW-0596">Phosphopantetheine</keyword>
<evidence type="ECO:0000256" key="1">
    <source>
        <dbReference type="ARBA" id="ARBA00001957"/>
    </source>
</evidence>
<dbReference type="Proteomes" id="UP000198797">
    <property type="component" value="Unassembled WGS sequence"/>
</dbReference>
<dbReference type="Gene3D" id="2.30.38.10">
    <property type="entry name" value="Luciferase, Domain 3"/>
    <property type="match status" value="2"/>
</dbReference>
<dbReference type="Pfam" id="PF00668">
    <property type="entry name" value="Condensation"/>
    <property type="match status" value="2"/>
</dbReference>
<dbReference type="GO" id="GO:0008610">
    <property type="term" value="P:lipid biosynthetic process"/>
    <property type="evidence" value="ECO:0007669"/>
    <property type="project" value="UniProtKB-ARBA"/>
</dbReference>
<dbReference type="GO" id="GO:0031177">
    <property type="term" value="F:phosphopantetheine binding"/>
    <property type="evidence" value="ECO:0007669"/>
    <property type="project" value="InterPro"/>
</dbReference>
<dbReference type="FunFam" id="2.30.38.10:FF:000001">
    <property type="entry name" value="Non-ribosomal peptide synthetase PvdI"/>
    <property type="match status" value="2"/>
</dbReference>
<dbReference type="GO" id="GO:0043041">
    <property type="term" value="P:amino acid activation for nonribosomal peptide biosynthetic process"/>
    <property type="evidence" value="ECO:0007669"/>
    <property type="project" value="TreeGrafter"/>
</dbReference>
<dbReference type="InterPro" id="IPR001242">
    <property type="entry name" value="Condensation_dom"/>
</dbReference>
<dbReference type="SMART" id="SM00823">
    <property type="entry name" value="PKS_PP"/>
    <property type="match status" value="2"/>
</dbReference>
<evidence type="ECO:0000313" key="5">
    <source>
        <dbReference type="EMBL" id="SCF50083.1"/>
    </source>
</evidence>
<dbReference type="PROSITE" id="PS00012">
    <property type="entry name" value="PHOSPHOPANTETHEINE"/>
    <property type="match status" value="2"/>
</dbReference>
<dbReference type="InterPro" id="IPR020806">
    <property type="entry name" value="PKS_PP-bd"/>
</dbReference>